<dbReference type="CDD" id="cd00886">
    <property type="entry name" value="MogA_MoaB"/>
    <property type="match status" value="1"/>
</dbReference>
<keyword evidence="6" id="KW-0548">Nucleotidyltransferase</keyword>
<dbReference type="GeneID" id="95374157"/>
<dbReference type="GO" id="GO:0061598">
    <property type="term" value="F:molybdopterin adenylyltransferase activity"/>
    <property type="evidence" value="ECO:0007669"/>
    <property type="project" value="UniProtKB-EC"/>
</dbReference>
<evidence type="ECO:0000313" key="7">
    <source>
        <dbReference type="Proteomes" id="UP000288943"/>
    </source>
</evidence>
<evidence type="ECO:0000313" key="6">
    <source>
        <dbReference type="EMBL" id="QAV17062.1"/>
    </source>
</evidence>
<dbReference type="EMBL" id="JAMDMJ010000035">
    <property type="protein sequence ID" value="MCY9598858.1"/>
    <property type="molecule type" value="Genomic_DNA"/>
</dbReference>
<dbReference type="PROSITE" id="PS01078">
    <property type="entry name" value="MOCF_BIOSYNTHESIS_1"/>
    <property type="match status" value="1"/>
</dbReference>
<dbReference type="SMART" id="SM00852">
    <property type="entry name" value="MoCF_biosynth"/>
    <property type="match status" value="1"/>
</dbReference>
<dbReference type="RefSeq" id="WP_009675197.1">
    <property type="nucleotide sequence ID" value="NZ_CP026520.1"/>
</dbReference>
<evidence type="ECO:0000259" key="4">
    <source>
        <dbReference type="SMART" id="SM00852"/>
    </source>
</evidence>
<dbReference type="Proteomes" id="UP000288943">
    <property type="component" value="Chromosome"/>
</dbReference>
<dbReference type="Proteomes" id="UP001527202">
    <property type="component" value="Unassembled WGS sequence"/>
</dbReference>
<dbReference type="InterPro" id="IPR001453">
    <property type="entry name" value="MoaB/Mog_dom"/>
</dbReference>
<evidence type="ECO:0000256" key="1">
    <source>
        <dbReference type="ARBA" id="ARBA00003487"/>
    </source>
</evidence>
<dbReference type="GO" id="GO:0006777">
    <property type="term" value="P:Mo-molybdopterin cofactor biosynthetic process"/>
    <property type="evidence" value="ECO:0007669"/>
    <property type="project" value="UniProtKB-KW"/>
</dbReference>
<feature type="domain" description="MoaB/Mog" evidence="4">
    <location>
        <begin position="6"/>
        <end position="151"/>
    </location>
</feature>
<proteinExistence type="predicted"/>
<evidence type="ECO:0000256" key="3">
    <source>
        <dbReference type="ARBA" id="ARBA00023150"/>
    </source>
</evidence>
<dbReference type="InterPro" id="IPR008284">
    <property type="entry name" value="MoCF_biosynth_CS"/>
</dbReference>
<dbReference type="InterPro" id="IPR036425">
    <property type="entry name" value="MoaB/Mog-like_dom_sf"/>
</dbReference>
<keyword evidence="3" id="KW-0501">Molybdenum cofactor biosynthesis</keyword>
<dbReference type="Gene3D" id="3.40.980.10">
    <property type="entry name" value="MoaB/Mog-like domain"/>
    <property type="match status" value="1"/>
</dbReference>
<name>A0A410WRV2_9BACL</name>
<dbReference type="PANTHER" id="PTHR43764:SF1">
    <property type="entry name" value="MOLYBDOPTERIN MOLYBDOTRANSFERASE"/>
    <property type="match status" value="1"/>
</dbReference>
<dbReference type="UniPathway" id="UPA00344"/>
<dbReference type="AlphaFoldDB" id="A0A410WRV2"/>
<dbReference type="EMBL" id="CP026520">
    <property type="protein sequence ID" value="QAV17062.1"/>
    <property type="molecule type" value="Genomic_DNA"/>
</dbReference>
<reference evidence="6 7" key="1">
    <citation type="submission" date="2018-01" db="EMBL/GenBank/DDBJ databases">
        <title>The whole genome sequencing and assembly of Paenibacillus chitinolyticus KCCM 41400 strain.</title>
        <authorList>
            <person name="Kim J.-Y."/>
            <person name="Park M.-K."/>
            <person name="Lee Y.-J."/>
            <person name="Yi H."/>
            <person name="Bahn Y.-S."/>
            <person name="Kim J.F."/>
            <person name="Lee D.-W."/>
        </authorList>
    </citation>
    <scope>NUCLEOTIDE SEQUENCE [LARGE SCALE GENOMIC DNA]</scope>
    <source>
        <strain evidence="6 7">KCCM 41400</strain>
    </source>
</reference>
<dbReference type="KEGG" id="pchi:PC41400_04935"/>
<sequence>MRWKVAILTASDRGSRGEREDTSAQVIRELVEEEIQGDIIEYRVVPDEMDEIMAALIEMTDYFQADLILTTGGTGLAARDVTPEATLSVIDRSAPGFAEAMRMKSIEKSPRAMLSRAVTGIRGSTLIINLPGSPKGVHESLMAIIDVLPHALSILTGREQEHADES</sequence>
<evidence type="ECO:0000313" key="5">
    <source>
        <dbReference type="EMBL" id="MCY9598858.1"/>
    </source>
</evidence>
<dbReference type="EC" id="2.7.7.75" evidence="5"/>
<gene>
    <name evidence="5" type="primary">mog</name>
    <name evidence="5" type="ORF">M5X16_24170</name>
    <name evidence="6" type="ORF">PC41400_04935</name>
</gene>
<reference evidence="5 8" key="2">
    <citation type="submission" date="2022-05" db="EMBL/GenBank/DDBJ databases">
        <title>Genome Sequencing of Bee-Associated Microbes.</title>
        <authorList>
            <person name="Dunlap C."/>
        </authorList>
    </citation>
    <scope>NUCLEOTIDE SEQUENCE [LARGE SCALE GENOMIC DNA]</scope>
    <source>
        <strain evidence="5 8">NRRL B-23120</strain>
    </source>
</reference>
<dbReference type="Pfam" id="PF00994">
    <property type="entry name" value="MoCF_biosynth"/>
    <property type="match status" value="1"/>
</dbReference>
<evidence type="ECO:0000256" key="2">
    <source>
        <dbReference type="ARBA" id="ARBA00005046"/>
    </source>
</evidence>
<evidence type="ECO:0000313" key="8">
    <source>
        <dbReference type="Proteomes" id="UP001527202"/>
    </source>
</evidence>
<protein>
    <submittedName>
        <fullName evidence="6">Molybdopterin adenylyltransferase</fullName>
        <ecNumber evidence="5">2.7.7.75</ecNumber>
    </submittedName>
</protein>
<dbReference type="SUPFAM" id="SSF53218">
    <property type="entry name" value="Molybdenum cofactor biosynthesis proteins"/>
    <property type="match status" value="1"/>
</dbReference>
<comment type="pathway">
    <text evidence="2">Cofactor biosynthesis; molybdopterin biosynthesis.</text>
</comment>
<dbReference type="PANTHER" id="PTHR43764">
    <property type="entry name" value="MOLYBDENUM COFACTOR BIOSYNTHESIS"/>
    <property type="match status" value="1"/>
</dbReference>
<dbReference type="OrthoDB" id="9784492at2"/>
<dbReference type="NCBIfam" id="NF006932">
    <property type="entry name" value="PRK09417.1"/>
    <property type="match status" value="1"/>
</dbReference>
<organism evidence="6 7">
    <name type="scientific">Paenibacillus chitinolyticus</name>
    <dbReference type="NCBI Taxonomy" id="79263"/>
    <lineage>
        <taxon>Bacteria</taxon>
        <taxon>Bacillati</taxon>
        <taxon>Bacillota</taxon>
        <taxon>Bacilli</taxon>
        <taxon>Bacillales</taxon>
        <taxon>Paenibacillaceae</taxon>
        <taxon>Paenibacillus</taxon>
    </lineage>
</organism>
<accession>A0A410WRV2</accession>
<comment type="function">
    <text evidence="1">May be involved in the biosynthesis of molybdopterin.</text>
</comment>
<dbReference type="InterPro" id="IPR051920">
    <property type="entry name" value="MPT_Adenylyltrnsfr/MoaC-Rel"/>
</dbReference>
<dbReference type="NCBIfam" id="TIGR00177">
    <property type="entry name" value="molyb_syn"/>
    <property type="match status" value="1"/>
</dbReference>
<keyword evidence="6" id="KW-0808">Transferase</keyword>
<keyword evidence="8" id="KW-1185">Reference proteome</keyword>